<dbReference type="PROSITE" id="PS50109">
    <property type="entry name" value="HIS_KIN"/>
    <property type="match status" value="1"/>
</dbReference>
<dbReference type="InterPro" id="IPR003594">
    <property type="entry name" value="HATPase_dom"/>
</dbReference>
<dbReference type="SUPFAM" id="SSF47384">
    <property type="entry name" value="Homodimeric domain of signal transducing histidine kinase"/>
    <property type="match status" value="1"/>
</dbReference>
<dbReference type="SMART" id="SM00388">
    <property type="entry name" value="HisKA"/>
    <property type="match status" value="1"/>
</dbReference>
<dbReference type="InterPro" id="IPR003660">
    <property type="entry name" value="HAMP_dom"/>
</dbReference>
<comment type="catalytic activity">
    <reaction evidence="1">
        <text>ATP + protein L-histidine = ADP + protein N-phospho-L-histidine.</text>
        <dbReference type="EC" id="2.7.13.3"/>
    </reaction>
</comment>
<dbReference type="SUPFAM" id="SSF55874">
    <property type="entry name" value="ATPase domain of HSP90 chaperone/DNA topoisomerase II/histidine kinase"/>
    <property type="match status" value="1"/>
</dbReference>
<feature type="non-terminal residue" evidence="14">
    <location>
        <position position="1"/>
    </location>
</feature>
<dbReference type="Pfam" id="PF02518">
    <property type="entry name" value="HATPase_c"/>
    <property type="match status" value="1"/>
</dbReference>
<evidence type="ECO:0000259" key="12">
    <source>
        <dbReference type="PROSITE" id="PS50109"/>
    </source>
</evidence>
<evidence type="ECO:0000256" key="8">
    <source>
        <dbReference type="ARBA" id="ARBA00022989"/>
    </source>
</evidence>
<keyword evidence="5" id="KW-0808">Transferase</keyword>
<evidence type="ECO:0000256" key="1">
    <source>
        <dbReference type="ARBA" id="ARBA00000085"/>
    </source>
</evidence>
<feature type="transmembrane region" description="Helical" evidence="11">
    <location>
        <begin position="117"/>
        <end position="135"/>
    </location>
</feature>
<evidence type="ECO:0000256" key="6">
    <source>
        <dbReference type="ARBA" id="ARBA00022692"/>
    </source>
</evidence>
<keyword evidence="15" id="KW-1185">Reference proteome</keyword>
<name>A0ABW3SPM7_9BACT</name>
<accession>A0ABW3SPM7</accession>
<keyword evidence="4" id="KW-0597">Phosphoprotein</keyword>
<keyword evidence="10 11" id="KW-0472">Membrane</keyword>
<evidence type="ECO:0000256" key="11">
    <source>
        <dbReference type="SAM" id="Phobius"/>
    </source>
</evidence>
<feature type="domain" description="Histidine kinase" evidence="12">
    <location>
        <begin position="203"/>
        <end position="419"/>
    </location>
</feature>
<dbReference type="GO" id="GO:0005524">
    <property type="term" value="F:ATP binding"/>
    <property type="evidence" value="ECO:0007669"/>
    <property type="project" value="UniProtKB-KW"/>
</dbReference>
<evidence type="ECO:0000256" key="7">
    <source>
        <dbReference type="ARBA" id="ARBA00022777"/>
    </source>
</evidence>
<evidence type="ECO:0000259" key="13">
    <source>
        <dbReference type="PROSITE" id="PS50885"/>
    </source>
</evidence>
<evidence type="ECO:0000256" key="10">
    <source>
        <dbReference type="ARBA" id="ARBA00023136"/>
    </source>
</evidence>
<evidence type="ECO:0000313" key="15">
    <source>
        <dbReference type="Proteomes" id="UP001597094"/>
    </source>
</evidence>
<keyword evidence="8 11" id="KW-1133">Transmembrane helix</keyword>
<dbReference type="InterPro" id="IPR004358">
    <property type="entry name" value="Sig_transdc_His_kin-like_C"/>
</dbReference>
<keyword evidence="14" id="KW-0067">ATP-binding</keyword>
<dbReference type="Gene3D" id="6.10.340.10">
    <property type="match status" value="1"/>
</dbReference>
<dbReference type="SMART" id="SM00304">
    <property type="entry name" value="HAMP"/>
    <property type="match status" value="1"/>
</dbReference>
<keyword evidence="7" id="KW-0418">Kinase</keyword>
<dbReference type="EC" id="2.7.13.3" evidence="3"/>
<gene>
    <name evidence="14" type="ORF">ACFQ2O_11265</name>
</gene>
<comment type="subcellular location">
    <subcellularLocation>
        <location evidence="2">Membrane</location>
    </subcellularLocation>
</comment>
<dbReference type="InterPro" id="IPR003661">
    <property type="entry name" value="HisK_dim/P_dom"/>
</dbReference>
<protein>
    <recommendedName>
        <fullName evidence="3">histidine kinase</fullName>
        <ecNumber evidence="3">2.7.13.3</ecNumber>
    </recommendedName>
</protein>
<dbReference type="Pfam" id="PF00512">
    <property type="entry name" value="HisKA"/>
    <property type="match status" value="1"/>
</dbReference>
<organism evidence="14 15">
    <name type="scientific">Pontibacter rugosus</name>
    <dbReference type="NCBI Taxonomy" id="1745966"/>
    <lineage>
        <taxon>Bacteria</taxon>
        <taxon>Pseudomonadati</taxon>
        <taxon>Bacteroidota</taxon>
        <taxon>Cytophagia</taxon>
        <taxon>Cytophagales</taxon>
        <taxon>Hymenobacteraceae</taxon>
        <taxon>Pontibacter</taxon>
    </lineage>
</organism>
<dbReference type="InterPro" id="IPR005467">
    <property type="entry name" value="His_kinase_dom"/>
</dbReference>
<dbReference type="Proteomes" id="UP001597094">
    <property type="component" value="Unassembled WGS sequence"/>
</dbReference>
<dbReference type="InterPro" id="IPR036097">
    <property type="entry name" value="HisK_dim/P_sf"/>
</dbReference>
<dbReference type="Gene3D" id="1.10.287.130">
    <property type="match status" value="1"/>
</dbReference>
<evidence type="ECO:0000256" key="3">
    <source>
        <dbReference type="ARBA" id="ARBA00012438"/>
    </source>
</evidence>
<dbReference type="SMART" id="SM00387">
    <property type="entry name" value="HATPase_c"/>
    <property type="match status" value="1"/>
</dbReference>
<dbReference type="PRINTS" id="PR00344">
    <property type="entry name" value="BCTRLSENSOR"/>
</dbReference>
<keyword evidence="6 11" id="KW-0812">Transmembrane</keyword>
<evidence type="ECO:0000256" key="5">
    <source>
        <dbReference type="ARBA" id="ARBA00022679"/>
    </source>
</evidence>
<reference evidence="15" key="1">
    <citation type="journal article" date="2019" name="Int. J. Syst. Evol. Microbiol.">
        <title>The Global Catalogue of Microorganisms (GCM) 10K type strain sequencing project: providing services to taxonomists for standard genome sequencing and annotation.</title>
        <authorList>
            <consortium name="The Broad Institute Genomics Platform"/>
            <consortium name="The Broad Institute Genome Sequencing Center for Infectious Disease"/>
            <person name="Wu L."/>
            <person name="Ma J."/>
        </authorList>
    </citation>
    <scope>NUCLEOTIDE SEQUENCE [LARGE SCALE GENOMIC DNA]</scope>
    <source>
        <strain evidence="15">JCM 31319</strain>
    </source>
</reference>
<keyword evidence="9" id="KW-0902">Two-component regulatory system</keyword>
<feature type="domain" description="HAMP" evidence="13">
    <location>
        <begin position="141"/>
        <end position="195"/>
    </location>
</feature>
<dbReference type="Gene3D" id="3.30.565.10">
    <property type="entry name" value="Histidine kinase-like ATPase, C-terminal domain"/>
    <property type="match status" value="1"/>
</dbReference>
<proteinExistence type="predicted"/>
<dbReference type="CDD" id="cd00075">
    <property type="entry name" value="HATPase"/>
    <property type="match status" value="1"/>
</dbReference>
<dbReference type="Pfam" id="PF00672">
    <property type="entry name" value="HAMP"/>
    <property type="match status" value="1"/>
</dbReference>
<dbReference type="PANTHER" id="PTHR45436:SF5">
    <property type="entry name" value="SENSOR HISTIDINE KINASE TRCS"/>
    <property type="match status" value="1"/>
</dbReference>
<dbReference type="InterPro" id="IPR036890">
    <property type="entry name" value="HATPase_C_sf"/>
</dbReference>
<dbReference type="EMBL" id="JBHTLD010000092">
    <property type="protein sequence ID" value="MFD1186787.1"/>
    <property type="molecule type" value="Genomic_DNA"/>
</dbReference>
<dbReference type="RefSeq" id="WP_377527419.1">
    <property type="nucleotide sequence ID" value="NZ_JBHTLD010000092.1"/>
</dbReference>
<keyword evidence="14" id="KW-0547">Nucleotide-binding</keyword>
<dbReference type="PANTHER" id="PTHR45436">
    <property type="entry name" value="SENSOR HISTIDINE KINASE YKOH"/>
    <property type="match status" value="1"/>
</dbReference>
<dbReference type="PROSITE" id="PS50885">
    <property type="entry name" value="HAMP"/>
    <property type="match status" value="1"/>
</dbReference>
<evidence type="ECO:0000256" key="9">
    <source>
        <dbReference type="ARBA" id="ARBA00023012"/>
    </source>
</evidence>
<sequence length="419" mass="47013">AFYNKLTNRALLSGIIFLEKDELNKKKYQEYELRYLNTLDNEALQIYDAAGNIAFVPEIDSFPVDKRMLQHIREKGKLNFRAQGRQFAGIYYQDNQGDFVIISSGEDRAGEASLKNLSLVFICLLIIGILINYLLNALLAKNTFKPFSAILQKVNTISTDNLNSRLEELNQSDDELSDLTTTLNTFLDRLESGVNNQKQFLKNVSHELKTPLAAILGEAELSLDKEHTAGEQRQVLVKIAKNTAELSAVIEGLLLISGLNNNDPKVTFRSFLLDELLWEVLEKLHFKYPDAEVETLIEVDNSEAMQLHSHPELIATALTNIIDNALKFSDDQKITLSIKLSEQGQLVLTVQDRGPGIPEQEQDKVFDLFYRGSNTRFLRPGHGIGLSLTKHIAAFCQISLSISSVQGRGTEVKLIFPAS</sequence>
<evidence type="ECO:0000256" key="4">
    <source>
        <dbReference type="ARBA" id="ARBA00022553"/>
    </source>
</evidence>
<dbReference type="InterPro" id="IPR050428">
    <property type="entry name" value="TCS_sensor_his_kinase"/>
</dbReference>
<evidence type="ECO:0000313" key="14">
    <source>
        <dbReference type="EMBL" id="MFD1186787.1"/>
    </source>
</evidence>
<dbReference type="CDD" id="cd00082">
    <property type="entry name" value="HisKA"/>
    <property type="match status" value="1"/>
</dbReference>
<evidence type="ECO:0000256" key="2">
    <source>
        <dbReference type="ARBA" id="ARBA00004370"/>
    </source>
</evidence>
<comment type="caution">
    <text evidence="14">The sequence shown here is derived from an EMBL/GenBank/DDBJ whole genome shotgun (WGS) entry which is preliminary data.</text>
</comment>